<reference evidence="3" key="1">
    <citation type="submission" date="2016-06" db="EMBL/GenBank/DDBJ databases">
        <authorList>
            <person name="Varghese N."/>
            <person name="Submissions Spin"/>
        </authorList>
    </citation>
    <scope>NUCLEOTIDE SEQUENCE [LARGE SCALE GENOMIC DNA]</scope>
    <source>
        <strain evidence="3">DSM 45246</strain>
    </source>
</reference>
<gene>
    <name evidence="2" type="ORF">GA0070214_101198</name>
</gene>
<evidence type="ECO:0000259" key="1">
    <source>
        <dbReference type="Pfam" id="PF02627"/>
    </source>
</evidence>
<evidence type="ECO:0000313" key="2">
    <source>
        <dbReference type="EMBL" id="SCE65000.1"/>
    </source>
</evidence>
<protein>
    <submittedName>
        <fullName evidence="2">Alkylhydroperoxidase AhpD family core domain-containing protein</fullName>
    </submittedName>
</protein>
<dbReference type="Proteomes" id="UP000199629">
    <property type="component" value="Unassembled WGS sequence"/>
</dbReference>
<dbReference type="InterPro" id="IPR003779">
    <property type="entry name" value="CMD-like"/>
</dbReference>
<feature type="domain" description="Carboxymuconolactone decarboxylase-like" evidence="1">
    <location>
        <begin position="16"/>
        <end position="96"/>
    </location>
</feature>
<organism evidence="2 3">
    <name type="scientific">Micromonospora chaiyaphumensis</name>
    <dbReference type="NCBI Taxonomy" id="307119"/>
    <lineage>
        <taxon>Bacteria</taxon>
        <taxon>Bacillati</taxon>
        <taxon>Actinomycetota</taxon>
        <taxon>Actinomycetes</taxon>
        <taxon>Micromonosporales</taxon>
        <taxon>Micromonosporaceae</taxon>
        <taxon>Micromonospora</taxon>
    </lineage>
</organism>
<dbReference type="PANTHER" id="PTHR34846">
    <property type="entry name" value="4-CARBOXYMUCONOLACTONE DECARBOXYLASE FAMILY PROTEIN (AFU_ORTHOLOGUE AFUA_6G11590)"/>
    <property type="match status" value="1"/>
</dbReference>
<proteinExistence type="predicted"/>
<dbReference type="NCBIfam" id="TIGR00778">
    <property type="entry name" value="ahpD_dom"/>
    <property type="match status" value="1"/>
</dbReference>
<keyword evidence="2" id="KW-0560">Oxidoreductase</keyword>
<dbReference type="GO" id="GO:0051920">
    <property type="term" value="F:peroxiredoxin activity"/>
    <property type="evidence" value="ECO:0007669"/>
    <property type="project" value="InterPro"/>
</dbReference>
<keyword evidence="3" id="KW-1185">Reference proteome</keyword>
<name>A0A1C4TZZ4_9ACTN</name>
<dbReference type="RefSeq" id="WP_091258012.1">
    <property type="nucleotide sequence ID" value="NZ_FMCS01000001.1"/>
</dbReference>
<dbReference type="SUPFAM" id="SSF69118">
    <property type="entry name" value="AhpD-like"/>
    <property type="match status" value="1"/>
</dbReference>
<dbReference type="InterPro" id="IPR029032">
    <property type="entry name" value="AhpD-like"/>
</dbReference>
<dbReference type="PANTHER" id="PTHR34846:SF7">
    <property type="entry name" value="BLL7811 PROTEIN"/>
    <property type="match status" value="1"/>
</dbReference>
<dbReference type="InterPro" id="IPR004675">
    <property type="entry name" value="AhpD_core"/>
</dbReference>
<evidence type="ECO:0000313" key="3">
    <source>
        <dbReference type="Proteomes" id="UP000199629"/>
    </source>
</evidence>
<dbReference type="Gene3D" id="1.20.1290.10">
    <property type="entry name" value="AhpD-like"/>
    <property type="match status" value="1"/>
</dbReference>
<keyword evidence="2" id="KW-0575">Peroxidase</keyword>
<dbReference type="AlphaFoldDB" id="A0A1C4TZZ4"/>
<dbReference type="EMBL" id="FMCS01000001">
    <property type="protein sequence ID" value="SCE65000.1"/>
    <property type="molecule type" value="Genomic_DNA"/>
</dbReference>
<accession>A0A1C4TZZ4</accession>
<dbReference type="Pfam" id="PF02627">
    <property type="entry name" value="CMD"/>
    <property type="match status" value="1"/>
</dbReference>
<sequence>MEARFDMMANEIAVKFAKRFANAAMVIHQSPLPSSTQELVSLRASQINGCGWCIDMHTKEAAAAGETAVRLNLVAAWRESTVFTEAERAALALAEEGTRLADAHQGVSDETWEAVRKHYDDDQIAALVALVSLINAANRMAVIVHQRGGSYEAGMFAAALN</sequence>